<dbReference type="OrthoDB" id="231744at2157"/>
<dbReference type="RefSeq" id="WP_092817312.1">
    <property type="nucleotide sequence ID" value="NZ_FNWU01000007.1"/>
</dbReference>
<evidence type="ECO:0000256" key="1">
    <source>
        <dbReference type="SAM" id="MobiDB-lite"/>
    </source>
</evidence>
<reference evidence="3 4" key="1">
    <citation type="submission" date="2016-10" db="EMBL/GenBank/DDBJ databases">
        <authorList>
            <person name="de Groot N.N."/>
        </authorList>
    </citation>
    <scope>NUCLEOTIDE SEQUENCE [LARGE SCALE GENOMIC DNA]</scope>
    <source>
        <strain evidence="3 4">IBRC-M10418</strain>
    </source>
</reference>
<dbReference type="AlphaFoldDB" id="A0A1H6J2Y6"/>
<dbReference type="Proteomes" id="UP000199215">
    <property type="component" value="Unassembled WGS sequence"/>
</dbReference>
<name>A0A1H6J2Y6_9EURY</name>
<feature type="compositionally biased region" description="Polar residues" evidence="1">
    <location>
        <begin position="83"/>
        <end position="103"/>
    </location>
</feature>
<feature type="domain" description="DUF8098" evidence="2">
    <location>
        <begin position="1"/>
        <end position="351"/>
    </location>
</feature>
<sequence>MIDLTETESELVNQLLDILEEAIDSLSEIDESYANKTKIQKLLYFAIDEFEIPVTHSWYLAGAVVPDQSIGPDALQTADGPTGPSSPSVPETDSEDATGNVSTVDPILFTDSSRPEFDSEPSSDLETYVSRSDLLSFYRQEIPDLWHERTMRFLQNFYQETAPDEYRLLYIESTHLRTHLADLVDAIDAFIEGRTPERSIASVRESIGLSISDLHYYIGRHDGLSQTLDIVVEGTNLIEDAVIRLDQHSTADLTPEHRSAIERLQDFFYYYVWKYPCLLISANTASGSQADHLRAEQLAAFEEFDDRVLDERSTISADLASVDLLPAPGDYEPIDDSVLAERLHDLSTQYLE</sequence>
<evidence type="ECO:0000259" key="2">
    <source>
        <dbReference type="Pfam" id="PF26400"/>
    </source>
</evidence>
<protein>
    <recommendedName>
        <fullName evidence="2">DUF8098 domain-containing protein</fullName>
    </recommendedName>
</protein>
<accession>A0A1H6J2Y6</accession>
<organism evidence="3 4">
    <name type="scientific">Halopenitus malekzadehii</name>
    <dbReference type="NCBI Taxonomy" id="1267564"/>
    <lineage>
        <taxon>Archaea</taxon>
        <taxon>Methanobacteriati</taxon>
        <taxon>Methanobacteriota</taxon>
        <taxon>Stenosarchaea group</taxon>
        <taxon>Halobacteria</taxon>
        <taxon>Halobacteriales</taxon>
        <taxon>Haloferacaceae</taxon>
        <taxon>Halopenitus</taxon>
    </lineage>
</organism>
<gene>
    <name evidence="3" type="ORF">SAMN05192561_10779</name>
</gene>
<dbReference type="EMBL" id="FNWU01000007">
    <property type="protein sequence ID" value="SEH56430.1"/>
    <property type="molecule type" value="Genomic_DNA"/>
</dbReference>
<dbReference type="InterPro" id="IPR058411">
    <property type="entry name" value="DUF8098"/>
</dbReference>
<feature type="region of interest" description="Disordered" evidence="1">
    <location>
        <begin position="71"/>
        <end position="124"/>
    </location>
</feature>
<evidence type="ECO:0000313" key="3">
    <source>
        <dbReference type="EMBL" id="SEH56430.1"/>
    </source>
</evidence>
<evidence type="ECO:0000313" key="4">
    <source>
        <dbReference type="Proteomes" id="UP000199215"/>
    </source>
</evidence>
<proteinExistence type="predicted"/>
<dbReference type="Pfam" id="PF26400">
    <property type="entry name" value="DUF8098"/>
    <property type="match status" value="1"/>
</dbReference>
<keyword evidence="4" id="KW-1185">Reference proteome</keyword>